<keyword evidence="2" id="KW-1185">Reference proteome</keyword>
<proteinExistence type="predicted"/>
<sequence length="74" mass="8861">MSQISRILHFQSIIERILRDLEEKERTFETYKVASGSSLRFQTRSIIDFIDFELNRVIRWVFGISVLFLQKIVP</sequence>
<evidence type="ECO:0000313" key="1">
    <source>
        <dbReference type="EMBL" id="KAK5984121.1"/>
    </source>
</evidence>
<dbReference type="EMBL" id="WIXE01003242">
    <property type="protein sequence ID" value="KAK5984121.1"/>
    <property type="molecule type" value="Genomic_DNA"/>
</dbReference>
<gene>
    <name evidence="1" type="ORF">GCK32_012611</name>
</gene>
<evidence type="ECO:0000313" key="2">
    <source>
        <dbReference type="Proteomes" id="UP001331761"/>
    </source>
</evidence>
<accession>A0AAN8ISB0</accession>
<comment type="caution">
    <text evidence="1">The sequence shown here is derived from an EMBL/GenBank/DDBJ whole genome shotgun (WGS) entry which is preliminary data.</text>
</comment>
<name>A0AAN8ISB0_TRICO</name>
<protein>
    <submittedName>
        <fullName evidence="1">Uncharacterized protein</fullName>
    </submittedName>
</protein>
<reference evidence="1 2" key="1">
    <citation type="submission" date="2019-10" db="EMBL/GenBank/DDBJ databases">
        <title>Assembly and Annotation for the nematode Trichostrongylus colubriformis.</title>
        <authorList>
            <person name="Martin J."/>
        </authorList>
    </citation>
    <scope>NUCLEOTIDE SEQUENCE [LARGE SCALE GENOMIC DNA]</scope>
    <source>
        <strain evidence="1">G859</strain>
        <tissue evidence="1">Whole worm</tissue>
    </source>
</reference>
<dbReference type="AlphaFoldDB" id="A0AAN8ISB0"/>
<dbReference type="Proteomes" id="UP001331761">
    <property type="component" value="Unassembled WGS sequence"/>
</dbReference>
<organism evidence="1 2">
    <name type="scientific">Trichostrongylus colubriformis</name>
    <name type="common">Black scour worm</name>
    <dbReference type="NCBI Taxonomy" id="6319"/>
    <lineage>
        <taxon>Eukaryota</taxon>
        <taxon>Metazoa</taxon>
        <taxon>Ecdysozoa</taxon>
        <taxon>Nematoda</taxon>
        <taxon>Chromadorea</taxon>
        <taxon>Rhabditida</taxon>
        <taxon>Rhabditina</taxon>
        <taxon>Rhabditomorpha</taxon>
        <taxon>Strongyloidea</taxon>
        <taxon>Trichostrongylidae</taxon>
        <taxon>Trichostrongylus</taxon>
    </lineage>
</organism>